<sequence length="252" mass="27025">MSSPTPHSQGSGRSYSHSGRSTPPQAPSLSLFGRSATQRSGPLRPELPPPPPPPPLLSPSSSFLSSSSSSASGSGRFAGMMSVSLTSVARTPTTTTPTTTNADSPQTLTPPTRKLTDSLRSLFSRKSTKRQASVSSASSVKSSFSLRAPGSTSEDFARFFPHLASAPMAEKASADDESDKGFYTITVYSYPESETLKISHSFDGQEIRSEIMQAFGLKMGDAYQIFDAKHYSTFTRGYLTMNCLTFADHRLI</sequence>
<comment type="caution">
    <text evidence="2">The sequence shown here is derived from an EMBL/GenBank/DDBJ whole genome shotgun (WGS) entry which is preliminary data.</text>
</comment>
<evidence type="ECO:0000313" key="2">
    <source>
        <dbReference type="EMBL" id="ORY40991.1"/>
    </source>
</evidence>
<keyword evidence="3" id="KW-1185">Reference proteome</keyword>
<evidence type="ECO:0000313" key="3">
    <source>
        <dbReference type="Proteomes" id="UP000193642"/>
    </source>
</evidence>
<organism evidence="2 3">
    <name type="scientific">Rhizoclosmatium globosum</name>
    <dbReference type="NCBI Taxonomy" id="329046"/>
    <lineage>
        <taxon>Eukaryota</taxon>
        <taxon>Fungi</taxon>
        <taxon>Fungi incertae sedis</taxon>
        <taxon>Chytridiomycota</taxon>
        <taxon>Chytridiomycota incertae sedis</taxon>
        <taxon>Chytridiomycetes</taxon>
        <taxon>Chytridiales</taxon>
        <taxon>Chytriomycetaceae</taxon>
        <taxon>Rhizoclosmatium</taxon>
    </lineage>
</organism>
<name>A0A1Y2C1V9_9FUNG</name>
<proteinExistence type="predicted"/>
<protein>
    <submittedName>
        <fullName evidence="2">Uncharacterized protein</fullName>
    </submittedName>
</protein>
<feature type="compositionally biased region" description="Polar residues" evidence="1">
    <location>
        <begin position="101"/>
        <end position="110"/>
    </location>
</feature>
<gene>
    <name evidence="2" type="ORF">BCR33DRAFT_351065</name>
</gene>
<dbReference type="Proteomes" id="UP000193642">
    <property type="component" value="Unassembled WGS sequence"/>
</dbReference>
<feature type="region of interest" description="Disordered" evidence="1">
    <location>
        <begin position="1"/>
        <end position="116"/>
    </location>
</feature>
<feature type="compositionally biased region" description="Low complexity" evidence="1">
    <location>
        <begin position="7"/>
        <end position="21"/>
    </location>
</feature>
<accession>A0A1Y2C1V9</accession>
<feature type="compositionally biased region" description="Pro residues" evidence="1">
    <location>
        <begin position="45"/>
        <end position="57"/>
    </location>
</feature>
<evidence type="ECO:0000256" key="1">
    <source>
        <dbReference type="SAM" id="MobiDB-lite"/>
    </source>
</evidence>
<dbReference type="EMBL" id="MCGO01000033">
    <property type="protein sequence ID" value="ORY40991.1"/>
    <property type="molecule type" value="Genomic_DNA"/>
</dbReference>
<reference evidence="2 3" key="1">
    <citation type="submission" date="2016-07" db="EMBL/GenBank/DDBJ databases">
        <title>Pervasive Adenine N6-methylation of Active Genes in Fungi.</title>
        <authorList>
            <consortium name="DOE Joint Genome Institute"/>
            <person name="Mondo S.J."/>
            <person name="Dannebaum R.O."/>
            <person name="Kuo R.C."/>
            <person name="Labutti K."/>
            <person name="Haridas S."/>
            <person name="Kuo A."/>
            <person name="Salamov A."/>
            <person name="Ahrendt S.R."/>
            <person name="Lipzen A."/>
            <person name="Sullivan W."/>
            <person name="Andreopoulos W.B."/>
            <person name="Clum A."/>
            <person name="Lindquist E."/>
            <person name="Daum C."/>
            <person name="Ramamoorthy G.K."/>
            <person name="Gryganskyi A."/>
            <person name="Culley D."/>
            <person name="Magnuson J.K."/>
            <person name="James T.Y."/>
            <person name="O'Malley M.A."/>
            <person name="Stajich J.E."/>
            <person name="Spatafora J.W."/>
            <person name="Visel A."/>
            <person name="Grigoriev I.V."/>
        </authorList>
    </citation>
    <scope>NUCLEOTIDE SEQUENCE [LARGE SCALE GENOMIC DNA]</scope>
    <source>
        <strain evidence="2 3">JEL800</strain>
    </source>
</reference>
<dbReference type="OrthoDB" id="10506293at2759"/>
<feature type="compositionally biased region" description="Low complexity" evidence="1">
    <location>
        <begin position="58"/>
        <end position="75"/>
    </location>
</feature>
<dbReference type="AlphaFoldDB" id="A0A1Y2C1V9"/>
<feature type="compositionally biased region" description="Low complexity" evidence="1">
    <location>
        <begin position="91"/>
        <end position="100"/>
    </location>
</feature>